<reference evidence="1 2" key="1">
    <citation type="submission" date="2014-04" db="EMBL/GenBank/DDBJ databases">
        <title>Evolutionary Origins and Diversification of the Mycorrhizal Mutualists.</title>
        <authorList>
            <consortium name="DOE Joint Genome Institute"/>
            <consortium name="Mycorrhizal Genomics Consortium"/>
            <person name="Kohler A."/>
            <person name="Kuo A."/>
            <person name="Nagy L.G."/>
            <person name="Floudas D."/>
            <person name="Copeland A."/>
            <person name="Barry K.W."/>
            <person name="Cichocki N."/>
            <person name="Veneault-Fourrey C."/>
            <person name="LaButti K."/>
            <person name="Lindquist E.A."/>
            <person name="Lipzen A."/>
            <person name="Lundell T."/>
            <person name="Morin E."/>
            <person name="Murat C."/>
            <person name="Riley R."/>
            <person name="Ohm R."/>
            <person name="Sun H."/>
            <person name="Tunlid A."/>
            <person name="Henrissat B."/>
            <person name="Grigoriev I.V."/>
            <person name="Hibbett D.S."/>
            <person name="Martin F."/>
        </authorList>
    </citation>
    <scope>NUCLEOTIDE SEQUENCE [LARGE SCALE GENOMIC DNA]</scope>
    <source>
        <strain evidence="1 2">FD-317 M1</strain>
    </source>
</reference>
<dbReference type="Proteomes" id="UP000053593">
    <property type="component" value="Unassembled WGS sequence"/>
</dbReference>
<gene>
    <name evidence="1" type="ORF">GYMLUDRAFT_249923</name>
</gene>
<proteinExistence type="predicted"/>
<evidence type="ECO:0000313" key="2">
    <source>
        <dbReference type="Proteomes" id="UP000053593"/>
    </source>
</evidence>
<dbReference type="HOGENOM" id="CLU_866140_0_0_1"/>
<accession>A0A0D0CGJ3</accession>
<protein>
    <submittedName>
        <fullName evidence="1">Uncharacterized protein</fullName>
    </submittedName>
</protein>
<dbReference type="AlphaFoldDB" id="A0A0D0CGJ3"/>
<dbReference type="OrthoDB" id="2912669at2759"/>
<evidence type="ECO:0000313" key="1">
    <source>
        <dbReference type="EMBL" id="KIK54028.1"/>
    </source>
</evidence>
<keyword evidence="2" id="KW-1185">Reference proteome</keyword>
<organism evidence="1 2">
    <name type="scientific">Collybiopsis luxurians FD-317 M1</name>
    <dbReference type="NCBI Taxonomy" id="944289"/>
    <lineage>
        <taxon>Eukaryota</taxon>
        <taxon>Fungi</taxon>
        <taxon>Dikarya</taxon>
        <taxon>Basidiomycota</taxon>
        <taxon>Agaricomycotina</taxon>
        <taxon>Agaricomycetes</taxon>
        <taxon>Agaricomycetidae</taxon>
        <taxon>Agaricales</taxon>
        <taxon>Marasmiineae</taxon>
        <taxon>Omphalotaceae</taxon>
        <taxon>Collybiopsis</taxon>
        <taxon>Collybiopsis luxurians</taxon>
    </lineage>
</organism>
<name>A0A0D0CGJ3_9AGAR</name>
<sequence>MEYQVFLSLLTHPHSAILGHIQSLDIICGIIRLSRLKLQHDEPKAMFLSAITLLLDPRTRRISTTLLLSPSGALRLALDNIVMQDMRHLNVPISQLESLGRVEGNEFHDEGMATVLAVGTQNMTGARQRQLHRCSNDIIPIPSGALHALSASLTSSQMSFLRNKHSDKYDYRDIRFPSHLSFSLSDKPVFDSLNTLHFDDINLQLASSQHDSFDTTLAPILQFLANGNFDSLSFVLHVGSLSDLEGGGIHGELDEGTGCDSDAQERVREVEKLLGGKMYELRRTHGNDVTHLPAGGSMSNPIHFVIFHPLFSMDFGVQVGP</sequence>
<dbReference type="EMBL" id="KN834821">
    <property type="protein sequence ID" value="KIK54028.1"/>
    <property type="molecule type" value="Genomic_DNA"/>
</dbReference>